<gene>
    <name evidence="2" type="ORF">AK88_05436</name>
</gene>
<organism evidence="2 3">
    <name type="scientific">Plasmodium fragile</name>
    <dbReference type="NCBI Taxonomy" id="5857"/>
    <lineage>
        <taxon>Eukaryota</taxon>
        <taxon>Sar</taxon>
        <taxon>Alveolata</taxon>
        <taxon>Apicomplexa</taxon>
        <taxon>Aconoidasida</taxon>
        <taxon>Haemosporida</taxon>
        <taxon>Plasmodiidae</taxon>
        <taxon>Plasmodium</taxon>
        <taxon>Plasmodium (Plasmodium)</taxon>
    </lineage>
</organism>
<dbReference type="VEuPathDB" id="PlasmoDB:AK88_05436"/>
<dbReference type="EMBL" id="KQ001773">
    <property type="protein sequence ID" value="KJP84927.1"/>
    <property type="molecule type" value="Genomic_DNA"/>
</dbReference>
<evidence type="ECO:0000313" key="3">
    <source>
        <dbReference type="Proteomes" id="UP000054561"/>
    </source>
</evidence>
<dbReference type="Proteomes" id="UP000054561">
    <property type="component" value="Unassembled WGS sequence"/>
</dbReference>
<dbReference type="RefSeq" id="XP_012338461.1">
    <property type="nucleotide sequence ID" value="XM_012483038.1"/>
</dbReference>
<proteinExistence type="predicted"/>
<name>A0A0D9QDK9_PLAFR</name>
<feature type="compositionally biased region" description="Basic and acidic residues" evidence="1">
    <location>
        <begin position="260"/>
        <end position="269"/>
    </location>
</feature>
<feature type="non-terminal residue" evidence="2">
    <location>
        <position position="286"/>
    </location>
</feature>
<sequence>MSYATLGALLLHYVSTRRLQGTQKEYKHSLWKDTEVQLQKFIAHLNEDGMDDMYYANCKNFGWQHPHDPTGTPYVVTRMGDRIICTIMTRALWFANGWSKAPEMHTEDHSGGGTDLKDFIRCGIVNMFMHLLEESACASRWGIFYAWYSVKRMENEGPFGRNLIYEGKCKNGMEQDIQAKGWSMKESIKQWLSTHESIRNSMQNASVSTNCSRNIGELPTQGKGNKNTEDGDIVKEQVVQTAKTLSTGMRNIFTEIKKEVKASGSKGEDAQSPIPASAAATPQAPT</sequence>
<dbReference type="AlphaFoldDB" id="A0A0D9QDK9"/>
<accession>A0A0D9QDK9</accession>
<keyword evidence="3" id="KW-1185">Reference proteome</keyword>
<evidence type="ECO:0000256" key="1">
    <source>
        <dbReference type="SAM" id="MobiDB-lite"/>
    </source>
</evidence>
<dbReference type="GeneID" id="24270750"/>
<reference evidence="2 3" key="1">
    <citation type="submission" date="2014-03" db="EMBL/GenBank/DDBJ databases">
        <title>The Genome Sequence of Plasmodium fragile nilgiri.</title>
        <authorList>
            <consortium name="The Broad Institute Genomics Platform"/>
            <consortium name="The Broad Institute Genome Sequencing Center for Infectious Disease"/>
            <person name="Neafsey D."/>
            <person name="Duraisingh M."/>
            <person name="Young S.K."/>
            <person name="Zeng Q."/>
            <person name="Gargeya S."/>
            <person name="Abouelleil A."/>
            <person name="Alvarado L."/>
            <person name="Chapman S.B."/>
            <person name="Gainer-Dewar J."/>
            <person name="Goldberg J."/>
            <person name="Griggs A."/>
            <person name="Gujja S."/>
            <person name="Hansen M."/>
            <person name="Howarth C."/>
            <person name="Imamovic A."/>
            <person name="Larimer J."/>
            <person name="Pearson M."/>
            <person name="Poon T.W."/>
            <person name="Priest M."/>
            <person name="Roberts A."/>
            <person name="Saif S."/>
            <person name="Shea T."/>
            <person name="Sykes S."/>
            <person name="Wortman J."/>
            <person name="Nusbaum C."/>
            <person name="Birren B."/>
        </authorList>
    </citation>
    <scope>NUCLEOTIDE SEQUENCE [LARGE SCALE GENOMIC DNA]</scope>
    <source>
        <strain evidence="3">nilgiri</strain>
    </source>
</reference>
<feature type="region of interest" description="Disordered" evidence="1">
    <location>
        <begin position="260"/>
        <end position="286"/>
    </location>
</feature>
<feature type="compositionally biased region" description="Low complexity" evidence="1">
    <location>
        <begin position="270"/>
        <end position="286"/>
    </location>
</feature>
<evidence type="ECO:0000313" key="2">
    <source>
        <dbReference type="EMBL" id="KJP84927.1"/>
    </source>
</evidence>
<protein>
    <submittedName>
        <fullName evidence="2">Uncharacterized protein</fullName>
    </submittedName>
</protein>